<dbReference type="EMBL" id="JNVC02000002">
    <property type="protein sequence ID" value="KEZ53265.1"/>
    <property type="molecule type" value="Genomic_DNA"/>
</dbReference>
<keyword evidence="2" id="KW-0645">Protease</keyword>
<dbReference type="RefSeq" id="WP_029566356.1">
    <property type="nucleotide sequence ID" value="NZ_JNVC02000002.1"/>
</dbReference>
<reference evidence="4 5" key="1">
    <citation type="journal article" date="2005" name="Int. J. Syst. Evol. Microbiol.">
        <title>Bacillus cibi sp. nov., isolated from jeotgal, a traditional Korean fermented seafood.</title>
        <authorList>
            <person name="Yoon J.H."/>
            <person name="Lee C.H."/>
            <person name="Oh T.K."/>
        </authorList>
    </citation>
    <scope>NUCLEOTIDE SEQUENCE [LARGE SCALE GENOMIC DNA]</scope>
    <source>
        <strain evidence="4 5">DSM 16189</strain>
    </source>
</reference>
<dbReference type="InterPro" id="IPR001375">
    <property type="entry name" value="Peptidase_S9_cat"/>
</dbReference>
<evidence type="ECO:0000313" key="4">
    <source>
        <dbReference type="EMBL" id="KEZ53265.1"/>
    </source>
</evidence>
<dbReference type="Gene3D" id="3.40.50.1820">
    <property type="entry name" value="alpha/beta hydrolase"/>
    <property type="match status" value="1"/>
</dbReference>
<accession>A0A084H103</accession>
<dbReference type="OrthoDB" id="108903at2"/>
<evidence type="ECO:0000313" key="5">
    <source>
        <dbReference type="Proteomes" id="UP000028549"/>
    </source>
</evidence>
<dbReference type="Gene3D" id="2.120.10.30">
    <property type="entry name" value="TolB, C-terminal domain"/>
    <property type="match status" value="1"/>
</dbReference>
<comment type="caution">
    <text evidence="4">The sequence shown here is derived from an EMBL/GenBank/DDBJ whole genome shotgun (WGS) entry which is preliminary data.</text>
</comment>
<organism evidence="4 5">
    <name type="scientific">Metabacillus indicus</name>
    <name type="common">Bacillus indicus</name>
    <dbReference type="NCBI Taxonomy" id="246786"/>
    <lineage>
        <taxon>Bacteria</taxon>
        <taxon>Bacillati</taxon>
        <taxon>Bacillota</taxon>
        <taxon>Bacilli</taxon>
        <taxon>Bacillales</taxon>
        <taxon>Bacillaceae</taxon>
        <taxon>Metabacillus</taxon>
    </lineage>
</organism>
<dbReference type="PANTHER" id="PTHR42776:SF27">
    <property type="entry name" value="DIPEPTIDYL PEPTIDASE FAMILY MEMBER 6"/>
    <property type="match status" value="1"/>
</dbReference>
<keyword evidence="2" id="KW-0720">Serine protease</keyword>
<protein>
    <submittedName>
        <fullName evidence="4">Peptidase S9</fullName>
    </submittedName>
</protein>
<dbReference type="SUPFAM" id="SSF69322">
    <property type="entry name" value="Tricorn protease domain 2"/>
    <property type="match status" value="1"/>
</dbReference>
<dbReference type="STRING" id="246786.GS18_0206575"/>
<evidence type="ECO:0000259" key="3">
    <source>
        <dbReference type="Pfam" id="PF00326"/>
    </source>
</evidence>
<name>A0A084H103_METID</name>
<dbReference type="Pfam" id="PF00326">
    <property type="entry name" value="Peptidase_S9"/>
    <property type="match status" value="1"/>
</dbReference>
<evidence type="ECO:0000256" key="2">
    <source>
        <dbReference type="ARBA" id="ARBA00022825"/>
    </source>
</evidence>
<proteinExistence type="predicted"/>
<dbReference type="Proteomes" id="UP000028549">
    <property type="component" value="Unassembled WGS sequence"/>
</dbReference>
<evidence type="ECO:0000256" key="1">
    <source>
        <dbReference type="ARBA" id="ARBA00022801"/>
    </source>
</evidence>
<sequence>MITFKQPDVEQFLNVLSIQDFIVSPDANQLVFSTNIGGHYNLWAMDLPNQYPYPLTTVNQACGSLAYNSRAEFILAGFDRDGDENTQLYALSKKGGAQIPLRIAEGERHMQPFFSKDETSLYYTSTKNGHETNLAVYRYEIESEKEELMHKGTDAPIYLLAVSPQETSFVFIKNFSNTSSLLYVRKDGEDILAAPESEVSYTQSDAVYISEDEFYFLTNYESDFSYLAKFHLPSKSFEKVLQLEGKDCSTLKYDSFTGKFYIIAEKGVKDELYCFDLSDQSYEQLDVPADRISKLQITKEGKLFLLGQSAIMPLNIFSRTPSHSWHQITNHGVPGLSPEDLVNPETVTYSSFDGMTIEASLYRAHADVSNHHMIIWPHGGPQSAETNAFRALFQYLLKSGYSIFAPNFRGSTRYGLSFSKLVEGDWGNGPRFDMTAGIDWLIGEGLADKEKIFLMGGSYGGYMALLLHGRHSDYFKAVVDIFGPSDLFSFIESVPEFWKPAMDQWVGNPERDREKLIEFSPITHIDGMTKPMLVIQGANDPRVVKAESDKIVEALRQKGRKTDYIVLEDEGHGFSKKENEILVYKAIADFLNQHL</sequence>
<dbReference type="AlphaFoldDB" id="A0A084H103"/>
<dbReference type="GO" id="GO:0006508">
    <property type="term" value="P:proteolysis"/>
    <property type="evidence" value="ECO:0007669"/>
    <property type="project" value="InterPro"/>
</dbReference>
<dbReference type="Pfam" id="PF07676">
    <property type="entry name" value="PD40"/>
    <property type="match status" value="1"/>
</dbReference>
<dbReference type="SUPFAM" id="SSF53474">
    <property type="entry name" value="alpha/beta-Hydrolases"/>
    <property type="match status" value="1"/>
</dbReference>
<keyword evidence="5" id="KW-1185">Reference proteome</keyword>
<feature type="domain" description="Peptidase S9 prolyl oligopeptidase catalytic" evidence="3">
    <location>
        <begin position="389"/>
        <end position="595"/>
    </location>
</feature>
<dbReference type="GO" id="GO:0004252">
    <property type="term" value="F:serine-type endopeptidase activity"/>
    <property type="evidence" value="ECO:0007669"/>
    <property type="project" value="TreeGrafter"/>
</dbReference>
<dbReference type="InterPro" id="IPR011659">
    <property type="entry name" value="WD40"/>
</dbReference>
<keyword evidence="1" id="KW-0378">Hydrolase</keyword>
<dbReference type="PANTHER" id="PTHR42776">
    <property type="entry name" value="SERINE PEPTIDASE S9 FAMILY MEMBER"/>
    <property type="match status" value="1"/>
</dbReference>
<dbReference type="InterPro" id="IPR011042">
    <property type="entry name" value="6-blade_b-propeller_TolB-like"/>
</dbReference>
<dbReference type="InterPro" id="IPR029058">
    <property type="entry name" value="AB_hydrolase_fold"/>
</dbReference>
<gene>
    <name evidence="4" type="ORF">GS18_0206575</name>
</gene>